<comment type="caution">
    <text evidence="6">The sequence shown here is derived from an EMBL/GenBank/DDBJ whole genome shotgun (WGS) entry which is preliminary data.</text>
</comment>
<keyword evidence="4" id="KW-0411">Iron-sulfur</keyword>
<evidence type="ECO:0000313" key="6">
    <source>
        <dbReference type="EMBL" id="PUA32305.1"/>
    </source>
</evidence>
<dbReference type="PROSITE" id="PS51379">
    <property type="entry name" value="4FE4S_FER_2"/>
    <property type="match status" value="2"/>
</dbReference>
<dbReference type="GO" id="GO:0016491">
    <property type="term" value="F:oxidoreductase activity"/>
    <property type="evidence" value="ECO:0007669"/>
    <property type="project" value="UniProtKB-ARBA"/>
</dbReference>
<dbReference type="Gene3D" id="3.30.70.20">
    <property type="match status" value="1"/>
</dbReference>
<dbReference type="Proteomes" id="UP000244093">
    <property type="component" value="Unassembled WGS sequence"/>
</dbReference>
<keyword evidence="1" id="KW-0004">4Fe-4S</keyword>
<proteinExistence type="predicted"/>
<dbReference type="GO" id="GO:0051539">
    <property type="term" value="F:4 iron, 4 sulfur cluster binding"/>
    <property type="evidence" value="ECO:0007669"/>
    <property type="project" value="UniProtKB-KW"/>
</dbReference>
<evidence type="ECO:0000256" key="1">
    <source>
        <dbReference type="ARBA" id="ARBA00022485"/>
    </source>
</evidence>
<dbReference type="Pfam" id="PF12838">
    <property type="entry name" value="Fer4_7"/>
    <property type="match status" value="1"/>
</dbReference>
<keyword evidence="2" id="KW-0479">Metal-binding</keyword>
<evidence type="ECO:0000259" key="5">
    <source>
        <dbReference type="PROSITE" id="PS51379"/>
    </source>
</evidence>
<dbReference type="InterPro" id="IPR017896">
    <property type="entry name" value="4Fe4S_Fe-S-bd"/>
</dbReference>
<evidence type="ECO:0000256" key="2">
    <source>
        <dbReference type="ARBA" id="ARBA00022723"/>
    </source>
</evidence>
<organism evidence="6 7">
    <name type="scientific">Zestosphaera tikiterensis</name>
    <dbReference type="NCBI Taxonomy" id="1973259"/>
    <lineage>
        <taxon>Archaea</taxon>
        <taxon>Thermoproteota</taxon>
        <taxon>Thermoprotei</taxon>
        <taxon>Desulfurococcales</taxon>
        <taxon>Desulfurococcaceae</taxon>
        <taxon>Zestosphaera</taxon>
    </lineage>
</organism>
<feature type="domain" description="4Fe-4S ferredoxin-type" evidence="5">
    <location>
        <begin position="32"/>
        <end position="60"/>
    </location>
</feature>
<dbReference type="PANTHER" id="PTHR43687:SF5">
    <property type="entry name" value="4FE-4S FERREDOXIN-TYPE DOMAIN-CONTAINING PROTEIN"/>
    <property type="match status" value="1"/>
</dbReference>
<sequence>MKAIVNILPNCNLCGLCVKYCPTEVFTIEGDKVRAYSERCIYCRACEPLCPQKAVRVELDKTSIKTYVETPYFKTK</sequence>
<evidence type="ECO:0000256" key="4">
    <source>
        <dbReference type="ARBA" id="ARBA00023014"/>
    </source>
</evidence>
<protein>
    <recommendedName>
        <fullName evidence="5">4Fe-4S ferredoxin-type domain-containing protein</fullName>
    </recommendedName>
</protein>
<evidence type="ECO:0000256" key="3">
    <source>
        <dbReference type="ARBA" id="ARBA00023004"/>
    </source>
</evidence>
<dbReference type="PANTHER" id="PTHR43687">
    <property type="entry name" value="ADENYLYLSULFATE REDUCTASE, BETA SUBUNIT"/>
    <property type="match status" value="1"/>
</dbReference>
<dbReference type="InterPro" id="IPR050572">
    <property type="entry name" value="Fe-S_Ferredoxin"/>
</dbReference>
<dbReference type="SUPFAM" id="SSF54862">
    <property type="entry name" value="4Fe-4S ferredoxins"/>
    <property type="match status" value="1"/>
</dbReference>
<dbReference type="EMBL" id="NBVN01000004">
    <property type="protein sequence ID" value="PUA32305.1"/>
    <property type="molecule type" value="Genomic_DNA"/>
</dbReference>
<dbReference type="InterPro" id="IPR017900">
    <property type="entry name" value="4Fe4S_Fe_S_CS"/>
</dbReference>
<dbReference type="PROSITE" id="PS00198">
    <property type="entry name" value="4FE4S_FER_1"/>
    <property type="match status" value="1"/>
</dbReference>
<gene>
    <name evidence="6" type="ORF">B7O98_06490</name>
</gene>
<reference evidence="6 7" key="1">
    <citation type="journal article" date="2018" name="Syst. Appl. Microbiol.">
        <title>A new symbiotic nanoarchaeote (Candidatus Nanoclepta minutus) and its host (Zestosphaera tikiterensis gen. nov., sp. nov.) from a New Zealand hot spring.</title>
        <authorList>
            <person name="St John E."/>
            <person name="Liu Y."/>
            <person name="Podar M."/>
            <person name="Stott M.B."/>
            <person name="Meneghin J."/>
            <person name="Chen Z."/>
            <person name="Lagutin K."/>
            <person name="Mitchell K."/>
            <person name="Reysenbach A.L."/>
        </authorList>
    </citation>
    <scope>NUCLEOTIDE SEQUENCE [LARGE SCALE GENOMIC DNA]</scope>
    <source>
        <strain evidence="6">NZ3</strain>
    </source>
</reference>
<keyword evidence="3" id="KW-0408">Iron</keyword>
<feature type="domain" description="4Fe-4S ferredoxin-type" evidence="5">
    <location>
        <begin position="1"/>
        <end position="31"/>
    </location>
</feature>
<accession>A0A2R7Y427</accession>
<dbReference type="GO" id="GO:0046872">
    <property type="term" value="F:metal ion binding"/>
    <property type="evidence" value="ECO:0007669"/>
    <property type="project" value="UniProtKB-KW"/>
</dbReference>
<dbReference type="AlphaFoldDB" id="A0A2R7Y427"/>
<name>A0A2R7Y427_9CREN</name>
<evidence type="ECO:0000313" key="7">
    <source>
        <dbReference type="Proteomes" id="UP000244093"/>
    </source>
</evidence>